<dbReference type="GO" id="GO:0016020">
    <property type="term" value="C:membrane"/>
    <property type="evidence" value="ECO:0007669"/>
    <property type="project" value="TreeGrafter"/>
</dbReference>
<dbReference type="EMBL" id="EU180214">
    <property type="protein sequence ID" value="ABY57947.1"/>
    <property type="molecule type" value="mRNA"/>
</dbReference>
<dbReference type="InterPro" id="IPR036412">
    <property type="entry name" value="HAD-like_sf"/>
</dbReference>
<protein>
    <recommendedName>
        <fullName evidence="10">Beta-hexosaminidase</fullName>
        <ecNumber evidence="10">3.2.1.52</ecNumber>
    </recommendedName>
</protein>
<dbReference type="PANTHER" id="PTHR22600">
    <property type="entry name" value="BETA-HEXOSAMINIDASE"/>
    <property type="match status" value="1"/>
</dbReference>
<accession>B6CI24</accession>
<evidence type="ECO:0000256" key="10">
    <source>
        <dbReference type="PIRNR" id="PIRNR001093"/>
    </source>
</evidence>
<feature type="disulfide bond" evidence="12">
    <location>
        <begin position="353"/>
        <end position="403"/>
    </location>
</feature>
<reference evidence="14" key="1">
    <citation type="submission" date="2007-09" db="EMBL/GenBank/DDBJ databases">
        <title>Cloning of acetylhexosaminidase of Spodoptera frugiperda.</title>
        <authorList>
            <person name="Watanabe S."/>
            <person name="Kokuho T."/>
            <person name="Ohta M."/>
            <person name="Kubota T."/>
            <person name="Inumaru S."/>
        </authorList>
    </citation>
    <scope>NUCLEOTIDE SEQUENCE</scope>
</reference>
<dbReference type="PIRSF" id="PIRSF001093">
    <property type="entry name" value="B-hxosamndse_ab_euk"/>
    <property type="match status" value="1"/>
</dbReference>
<dbReference type="Gene3D" id="3.30.379.10">
    <property type="entry name" value="Chitobiase/beta-hexosaminidase domain 2-like"/>
    <property type="match status" value="1"/>
</dbReference>
<evidence type="ECO:0000256" key="8">
    <source>
        <dbReference type="ARBA" id="ARBA00023295"/>
    </source>
</evidence>
<dbReference type="SUPFAM" id="SSF51445">
    <property type="entry name" value="(Trans)glycosidases"/>
    <property type="match status" value="1"/>
</dbReference>
<evidence type="ECO:0000256" key="5">
    <source>
        <dbReference type="ARBA" id="ARBA00023024"/>
    </source>
</evidence>
<sequence>MLKRLQMGLRAFMLLASKVWSCFCYMFKKQYRALAQYQSVKYEMYPLSPVSRHRLSLVKRKMLVLDLDETLIHSHHDAMLRPTVKPGTPPDFVLKVTIDKHPVRFFVHKRPHVDYFLDIEKGKTCDILKDAIDRYMKVLRNTYLIVEKYSRKLSRHGSDADNFDDNFKGTLQELQINLSAPCETYPHLDMDEKYSLDVAKVSILNSDSIWGVLRGLESFVQLFYMADGYQNVFINATQIQDFPKYTHRGLLVDTSRHYITVPTLLKTLDAMEMNKMNVLHWHIVDDQSFPYKSDMFPQLSDAAYDPTMVYTAVDITQIVSYARHKGIRVLPEFDVPGHTSSWGVAYPNILTKCYSLGRELGLGPMDPTKNVTYKLIGDLFREVQERFPDKYFHVGGDEVELDCWISNSEIRDFMKDHNMTDASELRSYFMANVIPLLGDRSKPIVWQEVFDEGVSLPSGTIVQVWKNTEAREMQKILNGGYKVIYSSSWYLHNMNSGGDWAKFYGVDPREIVKGSVPEDKEVDVLGGEACMWNEVVDDTNIISRVWPRASAVAEALWSGHKYETMPYLRHWYQFREDSAHVVSSRLEEHACRMNRRGIEAQPPNGPGFCVTGN</sequence>
<dbReference type="InterPro" id="IPR029019">
    <property type="entry name" value="HEX_eukaryotic_N"/>
</dbReference>
<dbReference type="Gene3D" id="3.20.20.80">
    <property type="entry name" value="Glycosidases"/>
    <property type="match status" value="1"/>
</dbReference>
<dbReference type="Pfam" id="PF00728">
    <property type="entry name" value="Glyco_hydro_20"/>
    <property type="match status" value="1"/>
</dbReference>
<evidence type="ECO:0000256" key="1">
    <source>
        <dbReference type="ARBA" id="ARBA00001231"/>
    </source>
</evidence>
<dbReference type="GO" id="GO:0006032">
    <property type="term" value="P:chitin catabolic process"/>
    <property type="evidence" value="ECO:0007669"/>
    <property type="project" value="UniProtKB-KW"/>
</dbReference>
<dbReference type="InterPro" id="IPR015883">
    <property type="entry name" value="Glyco_hydro_20_cat"/>
</dbReference>
<evidence type="ECO:0000256" key="7">
    <source>
        <dbReference type="ARBA" id="ARBA00023277"/>
    </source>
</evidence>
<dbReference type="GO" id="GO:0005764">
    <property type="term" value="C:lysosome"/>
    <property type="evidence" value="ECO:0007669"/>
    <property type="project" value="TreeGrafter"/>
</dbReference>
<dbReference type="GO" id="GO:0030203">
    <property type="term" value="P:glycosaminoglycan metabolic process"/>
    <property type="evidence" value="ECO:0007669"/>
    <property type="project" value="TreeGrafter"/>
</dbReference>
<keyword evidence="3" id="KW-0732">Signal</keyword>
<dbReference type="Pfam" id="PF14845">
    <property type="entry name" value="Glycohydro_20b2"/>
    <property type="match status" value="1"/>
</dbReference>
<dbReference type="SUPFAM" id="SSF56784">
    <property type="entry name" value="HAD-like"/>
    <property type="match status" value="1"/>
</dbReference>
<feature type="disulfide bond" evidence="12">
    <location>
        <begin position="591"/>
        <end position="609"/>
    </location>
</feature>
<evidence type="ECO:0000256" key="3">
    <source>
        <dbReference type="ARBA" id="ARBA00022729"/>
    </source>
</evidence>
<name>B6CI24_SPOFR</name>
<comment type="similarity">
    <text evidence="2 10">Belongs to the glycosyl hydrolase 20 family.</text>
</comment>
<dbReference type="InterPro" id="IPR004274">
    <property type="entry name" value="FCP1_dom"/>
</dbReference>
<proteinExistence type="evidence at transcript level"/>
<evidence type="ECO:0000256" key="6">
    <source>
        <dbReference type="ARBA" id="ARBA00023180"/>
    </source>
</evidence>
<dbReference type="FunFam" id="3.20.20.80:FF:000063">
    <property type="entry name" value="Beta-hexosaminidase"/>
    <property type="match status" value="1"/>
</dbReference>
<feature type="domain" description="FCP1 homology" evidence="13">
    <location>
        <begin position="59"/>
        <end position="193"/>
    </location>
</feature>
<keyword evidence="5" id="KW-0146">Chitin degradation</keyword>
<dbReference type="AlphaFoldDB" id="B6CI24"/>
<comment type="catalytic activity">
    <reaction evidence="1 10">
        <text>Hydrolysis of terminal non-reducing N-acetyl-D-hexosamine residues in N-acetyl-beta-D-hexosaminides.</text>
        <dbReference type="EC" id="3.2.1.52"/>
    </reaction>
</comment>
<evidence type="ECO:0000256" key="2">
    <source>
        <dbReference type="ARBA" id="ARBA00006285"/>
    </source>
</evidence>
<organism evidence="14">
    <name type="scientific">Spodoptera frugiperda</name>
    <name type="common">Fall armyworm</name>
    <dbReference type="NCBI Taxonomy" id="7108"/>
    <lineage>
        <taxon>Eukaryota</taxon>
        <taxon>Metazoa</taxon>
        <taxon>Ecdysozoa</taxon>
        <taxon>Arthropoda</taxon>
        <taxon>Hexapoda</taxon>
        <taxon>Insecta</taxon>
        <taxon>Pterygota</taxon>
        <taxon>Neoptera</taxon>
        <taxon>Endopterygota</taxon>
        <taxon>Lepidoptera</taxon>
        <taxon>Glossata</taxon>
        <taxon>Ditrysia</taxon>
        <taxon>Noctuoidea</taxon>
        <taxon>Noctuidae</taxon>
        <taxon>Amphipyrinae</taxon>
        <taxon>Spodoptera</taxon>
    </lineage>
</organism>
<dbReference type="SUPFAM" id="SSF55545">
    <property type="entry name" value="beta-N-acetylhexosaminidase-like domain"/>
    <property type="match status" value="1"/>
</dbReference>
<keyword evidence="9" id="KW-0624">Polysaccharide degradation</keyword>
<dbReference type="CDD" id="cd06562">
    <property type="entry name" value="GH20_HexA_HexB-like"/>
    <property type="match status" value="1"/>
</dbReference>
<keyword evidence="8 10" id="KW-0326">Glycosidase</keyword>
<dbReference type="PRINTS" id="PR00738">
    <property type="entry name" value="GLHYDRLASE20"/>
</dbReference>
<dbReference type="GO" id="GO:0000272">
    <property type="term" value="P:polysaccharide catabolic process"/>
    <property type="evidence" value="ECO:0007669"/>
    <property type="project" value="UniProtKB-KW"/>
</dbReference>
<dbReference type="InterPro" id="IPR029018">
    <property type="entry name" value="Hex-like_dom2"/>
</dbReference>
<evidence type="ECO:0000259" key="13">
    <source>
        <dbReference type="SMART" id="SM00577"/>
    </source>
</evidence>
<keyword evidence="7" id="KW-0119">Carbohydrate metabolism</keyword>
<dbReference type="FunFam" id="3.40.50.1000:FF:000389">
    <property type="entry name" value="CTDNEP1 isoform 2"/>
    <property type="match status" value="1"/>
</dbReference>
<feature type="disulfide bond" evidence="12">
    <location>
        <begin position="125"/>
        <end position="182"/>
    </location>
</feature>
<evidence type="ECO:0000256" key="11">
    <source>
        <dbReference type="PIRSR" id="PIRSR001093-1"/>
    </source>
</evidence>
<dbReference type="GO" id="GO:0004563">
    <property type="term" value="F:beta-N-acetylhexosaminidase activity"/>
    <property type="evidence" value="ECO:0007669"/>
    <property type="project" value="UniProtKB-EC"/>
</dbReference>
<keyword evidence="4 10" id="KW-0378">Hydrolase</keyword>
<evidence type="ECO:0000256" key="4">
    <source>
        <dbReference type="ARBA" id="ARBA00022801"/>
    </source>
</evidence>
<keyword evidence="6" id="KW-0325">Glycoprotein</keyword>
<dbReference type="SMART" id="SM00577">
    <property type="entry name" value="CPDc"/>
    <property type="match status" value="1"/>
</dbReference>
<evidence type="ECO:0000256" key="9">
    <source>
        <dbReference type="ARBA" id="ARBA00023326"/>
    </source>
</evidence>
<dbReference type="GO" id="GO:0006689">
    <property type="term" value="P:ganglioside catabolic process"/>
    <property type="evidence" value="ECO:0007669"/>
    <property type="project" value="TreeGrafter"/>
</dbReference>
<evidence type="ECO:0000313" key="14">
    <source>
        <dbReference type="EMBL" id="ABY57947.1"/>
    </source>
</evidence>
<dbReference type="EC" id="3.2.1.52" evidence="10"/>
<feature type="active site" description="Proton donor" evidence="11">
    <location>
        <position position="398"/>
    </location>
</feature>
<evidence type="ECO:0000256" key="12">
    <source>
        <dbReference type="PIRSR" id="PIRSR001093-2"/>
    </source>
</evidence>
<dbReference type="PANTHER" id="PTHR22600:SF21">
    <property type="entry name" value="BETA-HEXOSAMINIDASE A"/>
    <property type="match status" value="1"/>
</dbReference>
<dbReference type="InterPro" id="IPR025705">
    <property type="entry name" value="Beta_hexosaminidase_sua/sub"/>
</dbReference>
<keyword evidence="12" id="KW-1015">Disulfide bond</keyword>
<dbReference type="InterPro" id="IPR017853">
    <property type="entry name" value="GH"/>
</dbReference>